<name>A0AAU9LAA6_9STRA</name>
<proteinExistence type="predicted"/>
<comment type="caution">
    <text evidence="1">The sequence shown here is derived from an EMBL/GenBank/DDBJ whole genome shotgun (WGS) entry which is preliminary data.</text>
</comment>
<dbReference type="EMBL" id="CAKKTJ010000336">
    <property type="protein sequence ID" value="CAH0482839.1"/>
    <property type="molecule type" value="Genomic_DNA"/>
</dbReference>
<organism evidence="1 2">
    <name type="scientific">Peronospora belbahrii</name>
    <dbReference type="NCBI Taxonomy" id="622444"/>
    <lineage>
        <taxon>Eukaryota</taxon>
        <taxon>Sar</taxon>
        <taxon>Stramenopiles</taxon>
        <taxon>Oomycota</taxon>
        <taxon>Peronosporomycetes</taxon>
        <taxon>Peronosporales</taxon>
        <taxon>Peronosporaceae</taxon>
        <taxon>Peronospora</taxon>
    </lineage>
</organism>
<dbReference type="Proteomes" id="UP001160483">
    <property type="component" value="Unassembled WGS sequence"/>
</dbReference>
<dbReference type="InterPro" id="IPR008999">
    <property type="entry name" value="Actin-crosslinking"/>
</dbReference>
<dbReference type="Gene3D" id="2.80.10.50">
    <property type="match status" value="1"/>
</dbReference>
<evidence type="ECO:0000313" key="1">
    <source>
        <dbReference type="EMBL" id="CAH0482839.1"/>
    </source>
</evidence>
<reference evidence="1" key="1">
    <citation type="submission" date="2021-11" db="EMBL/GenBank/DDBJ databases">
        <authorList>
            <person name="Islam A."/>
            <person name="Islam S."/>
            <person name="Flora M.S."/>
            <person name="Rahman M."/>
            <person name="Ziaur R.M."/>
            <person name="Epstein J.H."/>
            <person name="Hassan M."/>
            <person name="Klassen M."/>
            <person name="Woodard K."/>
            <person name="Webb A."/>
            <person name="Webby R.J."/>
            <person name="El Zowalaty M.E."/>
        </authorList>
    </citation>
    <scope>NUCLEOTIDE SEQUENCE</scope>
    <source>
        <strain evidence="1">Pbs3</strain>
    </source>
</reference>
<evidence type="ECO:0000313" key="2">
    <source>
        <dbReference type="Proteomes" id="UP001160483"/>
    </source>
</evidence>
<protein>
    <submittedName>
        <fullName evidence="1">Uncharacterized protein</fullName>
    </submittedName>
</protein>
<dbReference type="CDD" id="cd00257">
    <property type="entry name" value="beta-trefoil_FSCN-like"/>
    <property type="match status" value="1"/>
</dbReference>
<gene>
    <name evidence="1" type="ORF">PBS003_LOCUS9417</name>
</gene>
<dbReference type="AlphaFoldDB" id="A0AAU9LAA6"/>
<accession>A0AAU9LAA6</accession>
<dbReference type="SUPFAM" id="SSF50405">
    <property type="entry name" value="Actin-crosslinking proteins"/>
    <property type="match status" value="1"/>
</dbReference>
<sequence length="204" mass="22989">MEGFQLAWCASISAISFPFVSTKNLQNPLGSKKARCLTDNRDVYEQLILHRVRDDKVAIQSGHNGRFLHVRVSGECVFDSTDPGEWERFTMETDSDCALYFVSCHTGNTLHCDDHNVARCANENRQYWEAWRIVEPRSIATTSQIQRALDQRHVLAGKDRQNFVVELARCGKTPQEIEQIVTSIFDGTGATAVRSAEAIPVSKE</sequence>